<proteinExistence type="predicted"/>
<dbReference type="EMBL" id="CP081150">
    <property type="protein sequence ID" value="QZA77461.1"/>
    <property type="molecule type" value="Genomic_DNA"/>
</dbReference>
<reference evidence="1 2" key="1">
    <citation type="submission" date="2021-08" db="EMBL/GenBank/DDBJ databases">
        <title>complete genome sequencing of Deefgea sp. D25.</title>
        <authorList>
            <person name="Bae J.-W."/>
            <person name="Gim D.-H."/>
        </authorList>
    </citation>
    <scope>NUCLEOTIDE SEQUENCE [LARGE SCALE GENOMIC DNA]</scope>
    <source>
        <strain evidence="1 2">D25</strain>
    </source>
</reference>
<evidence type="ECO:0000313" key="2">
    <source>
        <dbReference type="Proteomes" id="UP000825679"/>
    </source>
</evidence>
<name>A0ABX8Z4F3_9NEIS</name>
<evidence type="ECO:0000313" key="1">
    <source>
        <dbReference type="EMBL" id="QZA77461.1"/>
    </source>
</evidence>
<sequence>MTLQFNGINLYTLAQVRSHEPKLHARILNIAGEWMVLFGKKMAFTDDADLLGILHEANLLAPQTFTDKRAAADFLDAHTDIFASVSC</sequence>
<keyword evidence="2" id="KW-1185">Reference proteome</keyword>
<gene>
    <name evidence="1" type="ORF">K4H28_14425</name>
</gene>
<dbReference type="RefSeq" id="WP_221005842.1">
    <property type="nucleotide sequence ID" value="NZ_CP081150.1"/>
</dbReference>
<dbReference type="Proteomes" id="UP000825679">
    <property type="component" value="Chromosome"/>
</dbReference>
<accession>A0ABX8Z4F3</accession>
<organism evidence="1 2">
    <name type="scientific">Deefgea tanakiae</name>
    <dbReference type="NCBI Taxonomy" id="2865840"/>
    <lineage>
        <taxon>Bacteria</taxon>
        <taxon>Pseudomonadati</taxon>
        <taxon>Pseudomonadota</taxon>
        <taxon>Betaproteobacteria</taxon>
        <taxon>Neisseriales</taxon>
        <taxon>Chitinibacteraceae</taxon>
        <taxon>Deefgea</taxon>
    </lineage>
</organism>
<protein>
    <submittedName>
        <fullName evidence="1">Uncharacterized protein</fullName>
    </submittedName>
</protein>